<name>A0ABM3BJN8_GOSHI</name>
<dbReference type="InterPro" id="IPR001878">
    <property type="entry name" value="Znf_CCHC"/>
</dbReference>
<keyword evidence="4" id="KW-1185">Reference proteome</keyword>
<dbReference type="PANTHER" id="PTHR46978:SF2">
    <property type="entry name" value="ZINC KNUCKLE (CCHC-TYPE) FAMILY PROTEIN ISOFORM 1"/>
    <property type="match status" value="1"/>
</dbReference>
<proteinExistence type="predicted"/>
<gene>
    <name evidence="5" type="primary">LOC107948510</name>
</gene>
<evidence type="ECO:0000313" key="4">
    <source>
        <dbReference type="Proteomes" id="UP000818029"/>
    </source>
</evidence>
<organism evidence="4 5">
    <name type="scientific">Gossypium hirsutum</name>
    <name type="common">Upland cotton</name>
    <name type="synonym">Gossypium mexicanum</name>
    <dbReference type="NCBI Taxonomy" id="3635"/>
    <lineage>
        <taxon>Eukaryota</taxon>
        <taxon>Viridiplantae</taxon>
        <taxon>Streptophyta</taxon>
        <taxon>Embryophyta</taxon>
        <taxon>Tracheophyta</taxon>
        <taxon>Spermatophyta</taxon>
        <taxon>Magnoliopsida</taxon>
        <taxon>eudicotyledons</taxon>
        <taxon>Gunneridae</taxon>
        <taxon>Pentapetalae</taxon>
        <taxon>rosids</taxon>
        <taxon>malvids</taxon>
        <taxon>Malvales</taxon>
        <taxon>Malvaceae</taxon>
        <taxon>Malvoideae</taxon>
        <taxon>Gossypium</taxon>
    </lineage>
</organism>
<dbReference type="Pfam" id="PF00098">
    <property type="entry name" value="zf-CCHC"/>
    <property type="match status" value="2"/>
</dbReference>
<reference evidence="5" key="2">
    <citation type="submission" date="2025-08" db="UniProtKB">
        <authorList>
            <consortium name="RefSeq"/>
        </authorList>
    </citation>
    <scope>IDENTIFICATION</scope>
</reference>
<dbReference type="GeneID" id="107948510"/>
<dbReference type="RefSeq" id="XP_040967265.1">
    <property type="nucleotide sequence ID" value="XM_041111331.1"/>
</dbReference>
<feature type="domain" description="CCHC-type" evidence="3">
    <location>
        <begin position="316"/>
        <end position="331"/>
    </location>
</feature>
<keyword evidence="1" id="KW-0863">Zinc-finger</keyword>
<evidence type="ECO:0000313" key="5">
    <source>
        <dbReference type="RefSeq" id="XP_040967265.1"/>
    </source>
</evidence>
<dbReference type="SMART" id="SM00343">
    <property type="entry name" value="ZnF_C2HC"/>
    <property type="match status" value="4"/>
</dbReference>
<dbReference type="Gene3D" id="4.10.60.10">
    <property type="entry name" value="Zinc finger, CCHC-type"/>
    <property type="match status" value="2"/>
</dbReference>
<evidence type="ECO:0000256" key="2">
    <source>
        <dbReference type="SAM" id="MobiDB-lite"/>
    </source>
</evidence>
<feature type="region of interest" description="Disordered" evidence="2">
    <location>
        <begin position="369"/>
        <end position="396"/>
    </location>
</feature>
<dbReference type="SUPFAM" id="SSF57756">
    <property type="entry name" value="Retrovirus zinc finger-like domains"/>
    <property type="match status" value="1"/>
</dbReference>
<protein>
    <submittedName>
        <fullName evidence="5">Uncharacterized protein isoform X8</fullName>
    </submittedName>
</protein>
<dbReference type="InterPro" id="IPR036875">
    <property type="entry name" value="Znf_CCHC_sf"/>
</dbReference>
<dbReference type="Proteomes" id="UP000818029">
    <property type="component" value="Chromosome A04"/>
</dbReference>
<evidence type="ECO:0000256" key="1">
    <source>
        <dbReference type="PROSITE-ProRule" id="PRU00047"/>
    </source>
</evidence>
<accession>A0ABM3BJN8</accession>
<sequence>MQHGEIHTNKKRRRSTDIIQSSEWRSEAEEYEMISSPTAFHKSRAMVETEATVKRKKRRRKRKRMNNWLKLSQFHPHHPNPLEAGKPAFDTEQAGKDQCVRTVEVSKWDFTEISDNVDIDVKENKMIEVVQAVKCRTEGIGDKAGSKEANDMSSSSSVDDSLISNISSGTRIGDIVSAKGAINVDGEMVRTELKTFAAEATVDAGMKEMHSLKAKCVETVKLPGKSAKSTVLRNHHKPRYFDPPNSSWTRCLSCGEDHPAAENCMLQKHVKACFLCRCLRHIGKHCSQKIRCYICNDFGHLSCVKLPDASPTEVSCYNCGQSGHLGSDCSKCPKVVRGSKSPALCYRCREEGHFARSCTLPRKHARRVHAETRSVGSSSAPPNRGPQNDAKGATQESLIVNIIP</sequence>
<feature type="region of interest" description="Disordered" evidence="2">
    <location>
        <begin position="1"/>
        <end position="30"/>
    </location>
</feature>
<keyword evidence="1" id="KW-0862">Zinc</keyword>
<dbReference type="PROSITE" id="PS50158">
    <property type="entry name" value="ZF_CCHC"/>
    <property type="match status" value="2"/>
</dbReference>
<feature type="domain" description="CCHC-type" evidence="3">
    <location>
        <begin position="345"/>
        <end position="358"/>
    </location>
</feature>
<feature type="compositionally biased region" description="Basic residues" evidence="2">
    <location>
        <begin position="54"/>
        <end position="65"/>
    </location>
</feature>
<evidence type="ECO:0000259" key="3">
    <source>
        <dbReference type="PROSITE" id="PS50158"/>
    </source>
</evidence>
<keyword evidence="1" id="KW-0479">Metal-binding</keyword>
<dbReference type="PANTHER" id="PTHR46978">
    <property type="entry name" value="ZINC KNUCKLE (CCHC-TYPE) FAMILY PROTEIN"/>
    <property type="match status" value="1"/>
</dbReference>
<feature type="region of interest" description="Disordered" evidence="2">
    <location>
        <begin position="54"/>
        <end position="95"/>
    </location>
</feature>
<reference evidence="4" key="1">
    <citation type="journal article" date="2020" name="Nat. Genet.">
        <title>Genomic diversifications of five Gossypium allopolyploid species and their impact on cotton improvement.</title>
        <authorList>
            <person name="Chen Z.J."/>
            <person name="Sreedasyam A."/>
            <person name="Ando A."/>
            <person name="Song Q."/>
            <person name="De Santiago L.M."/>
            <person name="Hulse-Kemp A.M."/>
            <person name="Ding M."/>
            <person name="Ye W."/>
            <person name="Kirkbride R.C."/>
            <person name="Jenkins J."/>
            <person name="Plott C."/>
            <person name="Lovell J."/>
            <person name="Lin Y.M."/>
            <person name="Vaughn R."/>
            <person name="Liu B."/>
            <person name="Simpson S."/>
            <person name="Scheffler B.E."/>
            <person name="Wen L."/>
            <person name="Saski C.A."/>
            <person name="Grover C.E."/>
            <person name="Hu G."/>
            <person name="Conover J.L."/>
            <person name="Carlson J.W."/>
            <person name="Shu S."/>
            <person name="Boston L.B."/>
            <person name="Williams M."/>
            <person name="Peterson D.G."/>
            <person name="McGee K."/>
            <person name="Jones D.C."/>
            <person name="Wendel J.F."/>
            <person name="Stelly D.M."/>
            <person name="Grimwood J."/>
            <person name="Schmutz J."/>
        </authorList>
    </citation>
    <scope>NUCLEOTIDE SEQUENCE [LARGE SCALE GENOMIC DNA]</scope>
    <source>
        <strain evidence="4">cv. TM-1</strain>
    </source>
</reference>